<dbReference type="Proteomes" id="UP000028990">
    <property type="component" value="Unassembled WGS sequence"/>
</dbReference>
<gene>
    <name evidence="15" type="ORF">H920_00732</name>
</gene>
<keyword evidence="16" id="KW-1185">Reference proteome</keyword>
<feature type="transmembrane region" description="Helical" evidence="13">
    <location>
        <begin position="248"/>
        <end position="270"/>
    </location>
</feature>
<keyword evidence="7 13" id="KW-1133">Transmembrane helix</keyword>
<feature type="transmembrane region" description="Helical" evidence="13">
    <location>
        <begin position="70"/>
        <end position="89"/>
    </location>
</feature>
<dbReference type="FunFam" id="1.10.1220.70:FF:000001">
    <property type="entry name" value="Olfactory receptor"/>
    <property type="match status" value="1"/>
</dbReference>
<organism evidence="15 16">
    <name type="scientific">Fukomys damarensis</name>
    <name type="common">Damaraland mole rat</name>
    <name type="synonym">Cryptomys damarensis</name>
    <dbReference type="NCBI Taxonomy" id="885580"/>
    <lineage>
        <taxon>Eukaryota</taxon>
        <taxon>Metazoa</taxon>
        <taxon>Chordata</taxon>
        <taxon>Craniata</taxon>
        <taxon>Vertebrata</taxon>
        <taxon>Euteleostomi</taxon>
        <taxon>Mammalia</taxon>
        <taxon>Eutheria</taxon>
        <taxon>Euarchontoglires</taxon>
        <taxon>Glires</taxon>
        <taxon>Rodentia</taxon>
        <taxon>Hystricomorpha</taxon>
        <taxon>Bathyergidae</taxon>
        <taxon>Fukomys</taxon>
    </lineage>
</organism>
<feature type="transmembrane region" description="Helical" evidence="13">
    <location>
        <begin position="214"/>
        <end position="236"/>
    </location>
</feature>
<dbReference type="CDD" id="cd15421">
    <property type="entry name" value="7tmA_OR2T-like"/>
    <property type="match status" value="1"/>
</dbReference>
<feature type="transmembrane region" description="Helical" evidence="13">
    <location>
        <begin position="34"/>
        <end position="58"/>
    </location>
</feature>
<evidence type="ECO:0000256" key="9">
    <source>
        <dbReference type="ARBA" id="ARBA00023136"/>
    </source>
</evidence>
<evidence type="ECO:0000256" key="13">
    <source>
        <dbReference type="RuleBase" id="RU363047"/>
    </source>
</evidence>
<protein>
    <recommendedName>
        <fullName evidence="13">Olfactory receptor</fullName>
    </recommendedName>
</protein>
<feature type="transmembrane region" description="Helical" evidence="13">
    <location>
        <begin position="282"/>
        <end position="302"/>
    </location>
</feature>
<dbReference type="GO" id="GO:0004984">
    <property type="term" value="F:olfactory receptor activity"/>
    <property type="evidence" value="ECO:0007669"/>
    <property type="project" value="InterPro"/>
</dbReference>
<dbReference type="GO" id="GO:0005886">
    <property type="term" value="C:plasma membrane"/>
    <property type="evidence" value="ECO:0007669"/>
    <property type="project" value="UniProtKB-SubCell"/>
</dbReference>
<keyword evidence="9 13" id="KW-0472">Membrane</keyword>
<evidence type="ECO:0000256" key="12">
    <source>
        <dbReference type="RuleBase" id="RU000688"/>
    </source>
</evidence>
<keyword evidence="11 12" id="KW-0807">Transducer</keyword>
<evidence type="ECO:0000256" key="7">
    <source>
        <dbReference type="ARBA" id="ARBA00022989"/>
    </source>
</evidence>
<dbReference type="InterPro" id="IPR000725">
    <property type="entry name" value="Olfact_rcpt"/>
</dbReference>
<evidence type="ECO:0000256" key="10">
    <source>
        <dbReference type="ARBA" id="ARBA00023170"/>
    </source>
</evidence>
<evidence type="ECO:0000256" key="6">
    <source>
        <dbReference type="ARBA" id="ARBA00022725"/>
    </source>
</evidence>
<proteinExistence type="inferred from homology"/>
<dbReference type="PROSITE" id="PS00237">
    <property type="entry name" value="G_PROTEIN_RECEP_F1_1"/>
    <property type="match status" value="1"/>
</dbReference>
<evidence type="ECO:0000256" key="1">
    <source>
        <dbReference type="ARBA" id="ARBA00004651"/>
    </source>
</evidence>
<dbReference type="PRINTS" id="PR00237">
    <property type="entry name" value="GPCRRHODOPSN"/>
</dbReference>
<keyword evidence="5 12" id="KW-0812">Transmembrane</keyword>
<dbReference type="EMBL" id="KN120694">
    <property type="protein sequence ID" value="KFO37855.1"/>
    <property type="molecule type" value="Genomic_DNA"/>
</dbReference>
<evidence type="ECO:0000256" key="5">
    <source>
        <dbReference type="ARBA" id="ARBA00022692"/>
    </source>
</evidence>
<dbReference type="AlphaFoldDB" id="A0A091E5K6"/>
<dbReference type="FunFam" id="1.20.1070.10:FF:000008">
    <property type="entry name" value="Olfactory receptor"/>
    <property type="match status" value="1"/>
</dbReference>
<evidence type="ECO:0000256" key="3">
    <source>
        <dbReference type="ARBA" id="ARBA00022475"/>
    </source>
</evidence>
<evidence type="ECO:0000313" key="15">
    <source>
        <dbReference type="EMBL" id="KFO37855.1"/>
    </source>
</evidence>
<keyword evidence="4 13" id="KW-0716">Sensory transduction</keyword>
<dbReference type="PROSITE" id="PS50262">
    <property type="entry name" value="G_PROTEIN_RECEP_F1_2"/>
    <property type="match status" value="1"/>
</dbReference>
<feature type="domain" description="G-protein coupled receptors family 1 profile" evidence="14">
    <location>
        <begin position="51"/>
        <end position="300"/>
    </location>
</feature>
<dbReference type="Pfam" id="PF13853">
    <property type="entry name" value="7tm_4"/>
    <property type="match status" value="1"/>
</dbReference>
<keyword evidence="8 12" id="KW-0297">G-protein coupled receptor</keyword>
<evidence type="ECO:0000256" key="4">
    <source>
        <dbReference type="ARBA" id="ARBA00022606"/>
    </source>
</evidence>
<evidence type="ECO:0000259" key="14">
    <source>
        <dbReference type="PROSITE" id="PS50262"/>
    </source>
</evidence>
<keyword evidence="10 12" id="KW-0675">Receptor</keyword>
<keyword evidence="3 13" id="KW-1003">Cell membrane</keyword>
<name>A0A091E5K6_FUKDA</name>
<dbReference type="GO" id="GO:0004930">
    <property type="term" value="F:G protein-coupled receptor activity"/>
    <property type="evidence" value="ECO:0007669"/>
    <property type="project" value="UniProtKB-KW"/>
</dbReference>
<sequence>MSFPVQCCTAMVKGNNTEPTDFTLLGFFPGFRHITVLVTLIFLIFTAAFASNTLLLTLICLDPRLHTPMYFLLSQLSLMDLTLSSSIIPKMLANSLSGSRTISFLACGTQIFFSLSVAIAECILITFMCVDRYVAICKPLHYTVIVSPRVCLQMAALAWAGGALTSLGHTAFTLRFHICSPREIPHFFCEVMAVLRTVCEDISVYEKAVVVTSILVLLLPLTLILSSYVVIFQAVLRMSSPEGKSKALATCSSHLCVVGLYFGPGMFIYMRPGSAKTPKLNQVLFLFGTVLTPFLNPLAYSFRNKEVLNSLKKLVGQYQERSITIS</sequence>
<accession>A0A091E5K6</accession>
<dbReference type="SUPFAM" id="SSF81321">
    <property type="entry name" value="Family A G protein-coupled receptor-like"/>
    <property type="match status" value="1"/>
</dbReference>
<feature type="transmembrane region" description="Helical" evidence="13">
    <location>
        <begin position="150"/>
        <end position="172"/>
    </location>
</feature>
<evidence type="ECO:0000256" key="11">
    <source>
        <dbReference type="ARBA" id="ARBA00023224"/>
    </source>
</evidence>
<evidence type="ECO:0000313" key="16">
    <source>
        <dbReference type="Proteomes" id="UP000028990"/>
    </source>
</evidence>
<dbReference type="PANTHER" id="PTHR26453">
    <property type="entry name" value="OLFACTORY RECEPTOR"/>
    <property type="match status" value="1"/>
</dbReference>
<dbReference type="PRINTS" id="PR00245">
    <property type="entry name" value="OLFACTORYR"/>
</dbReference>
<reference evidence="15 16" key="1">
    <citation type="submission" date="2013-11" db="EMBL/GenBank/DDBJ databases">
        <title>The Damaraland mole rat (Fukomys damarensis) genome and evolution of African mole rats.</title>
        <authorList>
            <person name="Gladyshev V.N."/>
            <person name="Fang X."/>
        </authorList>
    </citation>
    <scope>NUCLEOTIDE SEQUENCE [LARGE SCALE GENOMIC DNA]</scope>
    <source>
        <tissue evidence="15">Liver</tissue>
    </source>
</reference>
<dbReference type="Gene3D" id="1.20.1070.10">
    <property type="entry name" value="Rhodopsin 7-helix transmembrane proteins"/>
    <property type="match status" value="1"/>
</dbReference>
<keyword evidence="6 13" id="KW-0552">Olfaction</keyword>
<dbReference type="InterPro" id="IPR000276">
    <property type="entry name" value="GPCR_Rhodpsn"/>
</dbReference>
<dbReference type="InterPro" id="IPR017452">
    <property type="entry name" value="GPCR_Rhodpsn_7TM"/>
</dbReference>
<dbReference type="eggNOG" id="ENOG502T9MH">
    <property type="taxonomic scope" value="Eukaryota"/>
</dbReference>
<comment type="subcellular location">
    <subcellularLocation>
        <location evidence="1 13">Cell membrane</location>
        <topology evidence="1 13">Multi-pass membrane protein</topology>
    </subcellularLocation>
</comment>
<comment type="similarity">
    <text evidence="2 12">Belongs to the G-protein coupled receptor 1 family.</text>
</comment>
<dbReference type="OMA" id="CIYMRPG"/>
<evidence type="ECO:0000256" key="8">
    <source>
        <dbReference type="ARBA" id="ARBA00023040"/>
    </source>
</evidence>
<feature type="transmembrane region" description="Helical" evidence="13">
    <location>
        <begin position="101"/>
        <end position="130"/>
    </location>
</feature>
<evidence type="ECO:0000256" key="2">
    <source>
        <dbReference type="ARBA" id="ARBA00010663"/>
    </source>
</evidence>